<gene>
    <name evidence="3" type="ORF">FCC1311_052842</name>
</gene>
<keyword evidence="2" id="KW-1133">Transmembrane helix</keyword>
<keyword evidence="2" id="KW-0812">Transmembrane</keyword>
<name>A0A2R5GDP3_9STRA</name>
<proteinExistence type="predicted"/>
<dbReference type="Proteomes" id="UP000241890">
    <property type="component" value="Unassembled WGS sequence"/>
</dbReference>
<feature type="transmembrane region" description="Helical" evidence="2">
    <location>
        <begin position="112"/>
        <end position="131"/>
    </location>
</feature>
<sequence>MATKEAAAKTPSKAAPRDASPAATRSRAKTKTPAKASRSKSATARTPRTARKTKKEDKAASSDASEPATDDEGLALKKVNVKKVAKTVAEKVKVAAAEVSLSGNKDDTATKLILRITYVFLLVAGVLLIMFPKKVEETKSFGANKEAFETSLVRALGLVVVCLALQFIAAAQGVATDQKHSLQYGMFCWLGLAAVAIVFMDEGKVKDDPEAKKETQMLVAFSAIMLACSLWACYFS</sequence>
<organism evidence="3 4">
    <name type="scientific">Hondaea fermentalgiana</name>
    <dbReference type="NCBI Taxonomy" id="2315210"/>
    <lineage>
        <taxon>Eukaryota</taxon>
        <taxon>Sar</taxon>
        <taxon>Stramenopiles</taxon>
        <taxon>Bigyra</taxon>
        <taxon>Labyrinthulomycetes</taxon>
        <taxon>Thraustochytrida</taxon>
        <taxon>Thraustochytriidae</taxon>
        <taxon>Hondaea</taxon>
    </lineage>
</organism>
<accession>A0A2R5GDP3</accession>
<evidence type="ECO:0000313" key="3">
    <source>
        <dbReference type="EMBL" id="GBG29062.1"/>
    </source>
</evidence>
<comment type="caution">
    <text evidence="3">The sequence shown here is derived from an EMBL/GenBank/DDBJ whole genome shotgun (WGS) entry which is preliminary data.</text>
</comment>
<evidence type="ECO:0000256" key="2">
    <source>
        <dbReference type="SAM" id="Phobius"/>
    </source>
</evidence>
<keyword evidence="2" id="KW-0472">Membrane</keyword>
<feature type="compositionally biased region" description="Low complexity" evidence="1">
    <location>
        <begin position="33"/>
        <end position="47"/>
    </location>
</feature>
<dbReference type="InParanoid" id="A0A2R5GDP3"/>
<feature type="transmembrane region" description="Helical" evidence="2">
    <location>
        <begin position="182"/>
        <end position="200"/>
    </location>
</feature>
<evidence type="ECO:0000256" key="1">
    <source>
        <dbReference type="SAM" id="MobiDB-lite"/>
    </source>
</evidence>
<feature type="region of interest" description="Disordered" evidence="1">
    <location>
        <begin position="1"/>
        <end position="69"/>
    </location>
</feature>
<reference evidence="3 4" key="1">
    <citation type="submission" date="2017-12" db="EMBL/GenBank/DDBJ databases">
        <title>Sequencing, de novo assembly and annotation of complete genome of a new Thraustochytrid species, strain FCC1311.</title>
        <authorList>
            <person name="Sedici K."/>
            <person name="Godart F."/>
            <person name="Aiese Cigliano R."/>
            <person name="Sanseverino W."/>
            <person name="Barakat M."/>
            <person name="Ortet P."/>
            <person name="Marechal E."/>
            <person name="Cagnac O."/>
            <person name="Amato A."/>
        </authorList>
    </citation>
    <scope>NUCLEOTIDE SEQUENCE [LARGE SCALE GENOMIC DNA]</scope>
</reference>
<evidence type="ECO:0000313" key="4">
    <source>
        <dbReference type="Proteomes" id="UP000241890"/>
    </source>
</evidence>
<dbReference type="EMBL" id="BEYU01000052">
    <property type="protein sequence ID" value="GBG29062.1"/>
    <property type="molecule type" value="Genomic_DNA"/>
</dbReference>
<feature type="transmembrane region" description="Helical" evidence="2">
    <location>
        <begin position="215"/>
        <end position="235"/>
    </location>
</feature>
<dbReference type="AlphaFoldDB" id="A0A2R5GDP3"/>
<protein>
    <submittedName>
        <fullName evidence="3">Uncharacterized protein</fullName>
    </submittedName>
</protein>
<keyword evidence="4" id="KW-1185">Reference proteome</keyword>
<feature type="transmembrane region" description="Helical" evidence="2">
    <location>
        <begin position="151"/>
        <end position="170"/>
    </location>
</feature>